<feature type="domain" description="Solute-binding protein family 5" evidence="5">
    <location>
        <begin position="72"/>
        <end position="451"/>
    </location>
</feature>
<dbReference type="Pfam" id="PF00496">
    <property type="entry name" value="SBP_bac_5"/>
    <property type="match status" value="1"/>
</dbReference>
<comment type="caution">
    <text evidence="6">The sequence shown here is derived from an EMBL/GenBank/DDBJ whole genome shotgun (WGS) entry which is preliminary data.</text>
</comment>
<keyword evidence="3" id="KW-0813">Transport</keyword>
<evidence type="ECO:0000256" key="3">
    <source>
        <dbReference type="ARBA" id="ARBA00022448"/>
    </source>
</evidence>
<proteinExistence type="inferred from homology"/>
<evidence type="ECO:0000313" key="7">
    <source>
        <dbReference type="Proteomes" id="UP000048984"/>
    </source>
</evidence>
<gene>
    <name evidence="6" type="ORF">ABB55_04845</name>
</gene>
<dbReference type="RefSeq" id="WP_054357803.1">
    <property type="nucleotide sequence ID" value="NZ_JAPCYQ010000001.1"/>
</dbReference>
<evidence type="ECO:0000256" key="1">
    <source>
        <dbReference type="ARBA" id="ARBA00004418"/>
    </source>
</evidence>
<dbReference type="SUPFAM" id="SSF53850">
    <property type="entry name" value="Periplasmic binding protein-like II"/>
    <property type="match status" value="1"/>
</dbReference>
<dbReference type="InterPro" id="IPR039424">
    <property type="entry name" value="SBP_5"/>
</dbReference>
<dbReference type="GO" id="GO:1904680">
    <property type="term" value="F:peptide transmembrane transporter activity"/>
    <property type="evidence" value="ECO:0007669"/>
    <property type="project" value="TreeGrafter"/>
</dbReference>
<dbReference type="InterPro" id="IPR000914">
    <property type="entry name" value="SBP_5_dom"/>
</dbReference>
<dbReference type="FunFam" id="3.90.76.10:FF:000001">
    <property type="entry name" value="Oligopeptide ABC transporter substrate-binding protein"/>
    <property type="match status" value="1"/>
</dbReference>
<dbReference type="Gene3D" id="3.10.105.10">
    <property type="entry name" value="Dipeptide-binding Protein, Domain 3"/>
    <property type="match status" value="1"/>
</dbReference>
<dbReference type="FunFam" id="3.10.105.10:FF:000001">
    <property type="entry name" value="Oligopeptide ABC transporter, oligopeptide-binding protein"/>
    <property type="match status" value="1"/>
</dbReference>
<protein>
    <submittedName>
        <fullName evidence="6">ABC transporter substrate-binding protein</fullName>
    </submittedName>
</protein>
<dbReference type="PANTHER" id="PTHR30290:SF10">
    <property type="entry name" value="PERIPLASMIC OLIGOPEPTIDE-BINDING PROTEIN-RELATED"/>
    <property type="match status" value="1"/>
</dbReference>
<evidence type="ECO:0000256" key="4">
    <source>
        <dbReference type="ARBA" id="ARBA00022729"/>
    </source>
</evidence>
<reference evidence="6 7" key="1">
    <citation type="submission" date="2015-09" db="EMBL/GenBank/DDBJ databases">
        <authorList>
            <consortium name="Swine Surveillance"/>
        </authorList>
    </citation>
    <scope>NUCLEOTIDE SEQUENCE [LARGE SCALE GENOMIC DNA]</scope>
    <source>
        <strain evidence="6 7">16</strain>
    </source>
</reference>
<evidence type="ECO:0000259" key="5">
    <source>
        <dbReference type="Pfam" id="PF00496"/>
    </source>
</evidence>
<dbReference type="PIRSF" id="PIRSF002741">
    <property type="entry name" value="MppA"/>
    <property type="match status" value="1"/>
</dbReference>
<dbReference type="Gene3D" id="3.90.76.10">
    <property type="entry name" value="Dipeptide-binding Protein, Domain 1"/>
    <property type="match status" value="1"/>
</dbReference>
<dbReference type="CDD" id="cd08504">
    <property type="entry name" value="PBP2_OppA"/>
    <property type="match status" value="1"/>
</dbReference>
<keyword evidence="7" id="KW-1185">Reference proteome</keyword>
<accession>A0A0N8GEI8</accession>
<sequence>MRFAPLLAFSLALAATSLGPLGVAPAAAESVYHRGNSGEPETLDPHKTSTVPESNVLRDLFEGLVAHDARGEPAPGAAQSWTISPDGKVYTFKLRADAKWSNGDPVTAEDFAFSFRRLQDPATAGKYAAVLYPVKNAEKVNKGQLPPAELGVRAVDPLTFEVTLEAPTPYFIQLLTHSTGLPVHPASVQKFGKDWVKAENIVSNGPYRLKEFVPSSHIRLERNPTFHAAASVKIDAVVFYPTEDRSAALRRFQAGELQSNDDVPADQIGFIRKTLGKQLHLAPYLGTYYFSFNTKKAALADVRVRQALSMVVDREFLAEDIWGGTMVPGYSFVPPGIANYAGGPAYATWKDQTPIEREEAAIKLMKAAGYGPGGKPLKLEIRYNTSENHKKTSIALADMWKPLGVEVSLVNTDLKTHYALLRDRGDYDVARAGWIADYPDPQNFLFLVQSDNVGLNYARYENPEYDALMKAAAAEVDLDKRAGILKQAETIFMRDLPFVPLLYYASKNLVSDRLVGWEDNLRDAHPTRYLSLK</sequence>
<dbReference type="Proteomes" id="UP000048984">
    <property type="component" value="Unassembled WGS sequence"/>
</dbReference>
<evidence type="ECO:0000313" key="6">
    <source>
        <dbReference type="EMBL" id="KPL51641.1"/>
    </source>
</evidence>
<comment type="similarity">
    <text evidence="2">Belongs to the bacterial solute-binding protein 5 family.</text>
</comment>
<dbReference type="GO" id="GO:0015833">
    <property type="term" value="P:peptide transport"/>
    <property type="evidence" value="ECO:0007669"/>
    <property type="project" value="TreeGrafter"/>
</dbReference>
<reference evidence="6 7" key="2">
    <citation type="submission" date="2015-10" db="EMBL/GenBank/DDBJ databases">
        <title>Draft Genome Sequence of Prosthecomicrobium hirschii ATCC 27832.</title>
        <authorList>
            <person name="Daniel J."/>
            <person name="Givan S.A."/>
            <person name="Brun Y.V."/>
            <person name="Brown P.J."/>
        </authorList>
    </citation>
    <scope>NUCLEOTIDE SEQUENCE [LARGE SCALE GENOMIC DNA]</scope>
    <source>
        <strain evidence="6 7">16</strain>
    </source>
</reference>
<dbReference type="PANTHER" id="PTHR30290">
    <property type="entry name" value="PERIPLASMIC BINDING COMPONENT OF ABC TRANSPORTER"/>
    <property type="match status" value="1"/>
</dbReference>
<dbReference type="EMBL" id="LJYW01000001">
    <property type="protein sequence ID" value="KPL51641.1"/>
    <property type="molecule type" value="Genomic_DNA"/>
</dbReference>
<evidence type="ECO:0000256" key="2">
    <source>
        <dbReference type="ARBA" id="ARBA00005695"/>
    </source>
</evidence>
<organism evidence="6 7">
    <name type="scientific">Prosthecodimorpha hirschii</name>
    <dbReference type="NCBI Taxonomy" id="665126"/>
    <lineage>
        <taxon>Bacteria</taxon>
        <taxon>Pseudomonadati</taxon>
        <taxon>Pseudomonadota</taxon>
        <taxon>Alphaproteobacteria</taxon>
        <taxon>Hyphomicrobiales</taxon>
        <taxon>Ancalomicrobiaceae</taxon>
        <taxon>Prosthecodimorpha</taxon>
    </lineage>
</organism>
<dbReference type="AlphaFoldDB" id="A0A0N8GEI8"/>
<comment type="subcellular location">
    <subcellularLocation>
        <location evidence="1">Periplasm</location>
    </subcellularLocation>
</comment>
<dbReference type="GO" id="GO:0030288">
    <property type="term" value="C:outer membrane-bounded periplasmic space"/>
    <property type="evidence" value="ECO:0007669"/>
    <property type="project" value="UniProtKB-ARBA"/>
</dbReference>
<dbReference type="Gene3D" id="3.40.190.10">
    <property type="entry name" value="Periplasmic binding protein-like II"/>
    <property type="match status" value="1"/>
</dbReference>
<keyword evidence="4" id="KW-0732">Signal</keyword>
<dbReference type="InterPro" id="IPR030678">
    <property type="entry name" value="Peptide/Ni-bd"/>
</dbReference>
<dbReference type="STRING" id="665126.ABB55_04845"/>
<dbReference type="GO" id="GO:0043190">
    <property type="term" value="C:ATP-binding cassette (ABC) transporter complex"/>
    <property type="evidence" value="ECO:0007669"/>
    <property type="project" value="InterPro"/>
</dbReference>
<name>A0A0N8GEI8_9HYPH</name>